<gene>
    <name evidence="3" type="ORF">VXC91_42440</name>
</gene>
<organism evidence="3 4">
    <name type="scientific">Streptomyces chiangmaiensis</name>
    <dbReference type="NCBI Taxonomy" id="766497"/>
    <lineage>
        <taxon>Bacteria</taxon>
        <taxon>Bacillati</taxon>
        <taxon>Actinomycetota</taxon>
        <taxon>Actinomycetes</taxon>
        <taxon>Kitasatosporales</taxon>
        <taxon>Streptomycetaceae</taxon>
        <taxon>Streptomyces</taxon>
    </lineage>
</organism>
<accession>A0ABU7FWQ5</accession>
<comment type="caution">
    <text evidence="3">The sequence shown here is derived from an EMBL/GenBank/DDBJ whole genome shotgun (WGS) entry which is preliminary data.</text>
</comment>
<proteinExistence type="predicted"/>
<evidence type="ECO:0000313" key="3">
    <source>
        <dbReference type="EMBL" id="MED7828349.1"/>
    </source>
</evidence>
<dbReference type="SUPFAM" id="SSF52540">
    <property type="entry name" value="P-loop containing nucleoside triphosphate hydrolases"/>
    <property type="match status" value="1"/>
</dbReference>
<dbReference type="Pfam" id="PF13401">
    <property type="entry name" value="AAA_22"/>
    <property type="match status" value="1"/>
</dbReference>
<feature type="compositionally biased region" description="Basic residues" evidence="1">
    <location>
        <begin position="363"/>
        <end position="382"/>
    </location>
</feature>
<keyword evidence="4" id="KW-1185">Reference proteome</keyword>
<dbReference type="InterPro" id="IPR049945">
    <property type="entry name" value="AAA_22"/>
</dbReference>
<reference evidence="3" key="1">
    <citation type="submission" date="2024-01" db="EMBL/GenBank/DDBJ databases">
        <title>First draft genome sequence data of TA4-1, the type strain of Gram-positive actinobacterium Streptomyces chiangmaiensis.</title>
        <authorList>
            <person name="Yasawong M."/>
            <person name="Nantapong N."/>
        </authorList>
    </citation>
    <scope>NUCLEOTIDE SEQUENCE</scope>
    <source>
        <strain evidence="3">TA4-1</strain>
    </source>
</reference>
<dbReference type="RefSeq" id="WP_329512694.1">
    <property type="nucleotide sequence ID" value="NZ_BAAAYZ010000229.1"/>
</dbReference>
<name>A0ABU7FWQ5_9ACTN</name>
<dbReference type="InterPro" id="IPR027417">
    <property type="entry name" value="P-loop_NTPase"/>
</dbReference>
<evidence type="ECO:0000313" key="4">
    <source>
        <dbReference type="Proteomes" id="UP001333996"/>
    </source>
</evidence>
<evidence type="ECO:0000259" key="2">
    <source>
        <dbReference type="Pfam" id="PF13401"/>
    </source>
</evidence>
<evidence type="ECO:0000256" key="1">
    <source>
        <dbReference type="SAM" id="MobiDB-lite"/>
    </source>
</evidence>
<dbReference type="Proteomes" id="UP001333996">
    <property type="component" value="Unassembled WGS sequence"/>
</dbReference>
<sequence>MNPAPGPTPERDAHPQLDNLTLSRKEGFRALAETPRREQPELLTPQQIADLSEAARLEYHDDRSVWHANLGPFRTPQLEAVQEDLWDIIGSNQQNGDKPKGAVAIDAFPGLGKTTAVLNLALKYHREQIARHGAFTSAGHERWPVCWVGLTSNIGMKDFNRALLEFFAHPGRRSGTAALFAQRALDCVLGCETKLLIIDDLHFLKWQDKNGREVSNHFKYIANEFPVTLIFVGVELESRGLYSEIDSSGDITLAQTGRRTTPLTMDPYLVTNDAHRVAWRKLMLTLEQRIVLARKFPGMLAEELSDYLYVRSTGHIGSLMTLINRGCQRAVRTGAEVLTQELLDQVKMDAAAERARKALEKKFARRKMTTKPRRSRPRKQAA</sequence>
<feature type="region of interest" description="Disordered" evidence="1">
    <location>
        <begin position="360"/>
        <end position="382"/>
    </location>
</feature>
<feature type="domain" description="ORC1/DEAH AAA+ ATPase" evidence="2">
    <location>
        <begin position="99"/>
        <end position="235"/>
    </location>
</feature>
<dbReference type="EMBL" id="JAYWVC010000363">
    <property type="protein sequence ID" value="MED7828349.1"/>
    <property type="molecule type" value="Genomic_DNA"/>
</dbReference>
<protein>
    <submittedName>
        <fullName evidence="3">AAA family ATPase</fullName>
    </submittedName>
</protein>